<organism evidence="5 6">
    <name type="scientific">Mycena rosella</name>
    <name type="common">Pink bonnet</name>
    <name type="synonym">Agaricus rosellus</name>
    <dbReference type="NCBI Taxonomy" id="1033263"/>
    <lineage>
        <taxon>Eukaryota</taxon>
        <taxon>Fungi</taxon>
        <taxon>Dikarya</taxon>
        <taxon>Basidiomycota</taxon>
        <taxon>Agaricomycotina</taxon>
        <taxon>Agaricomycetes</taxon>
        <taxon>Agaricomycetidae</taxon>
        <taxon>Agaricales</taxon>
        <taxon>Marasmiineae</taxon>
        <taxon>Mycenaceae</taxon>
        <taxon>Mycena</taxon>
    </lineage>
</organism>
<dbReference type="PROSITE" id="PS00194">
    <property type="entry name" value="THIOREDOXIN_1"/>
    <property type="match status" value="1"/>
</dbReference>
<dbReference type="EMBL" id="JARKIE010000007">
    <property type="protein sequence ID" value="KAJ7706035.1"/>
    <property type="molecule type" value="Genomic_DNA"/>
</dbReference>
<dbReference type="SUPFAM" id="SSF52833">
    <property type="entry name" value="Thioredoxin-like"/>
    <property type="match status" value="1"/>
</dbReference>
<proteinExistence type="predicted"/>
<protein>
    <recommendedName>
        <fullName evidence="1">Thioredoxin</fullName>
    </recommendedName>
</protein>
<reference evidence="5" key="1">
    <citation type="submission" date="2023-03" db="EMBL/GenBank/DDBJ databases">
        <title>Massive genome expansion in bonnet fungi (Mycena s.s.) driven by repeated elements and novel gene families across ecological guilds.</title>
        <authorList>
            <consortium name="Lawrence Berkeley National Laboratory"/>
            <person name="Harder C.B."/>
            <person name="Miyauchi S."/>
            <person name="Viragh M."/>
            <person name="Kuo A."/>
            <person name="Thoen E."/>
            <person name="Andreopoulos B."/>
            <person name="Lu D."/>
            <person name="Skrede I."/>
            <person name="Drula E."/>
            <person name="Henrissat B."/>
            <person name="Morin E."/>
            <person name="Kohler A."/>
            <person name="Barry K."/>
            <person name="LaButti K."/>
            <person name="Morin E."/>
            <person name="Salamov A."/>
            <person name="Lipzen A."/>
            <person name="Mereny Z."/>
            <person name="Hegedus B."/>
            <person name="Baldrian P."/>
            <person name="Stursova M."/>
            <person name="Weitz H."/>
            <person name="Taylor A."/>
            <person name="Grigoriev I.V."/>
            <person name="Nagy L.G."/>
            <person name="Martin F."/>
            <person name="Kauserud H."/>
        </authorList>
    </citation>
    <scope>NUCLEOTIDE SEQUENCE</scope>
    <source>
        <strain evidence="5">CBHHK067</strain>
    </source>
</reference>
<dbReference type="CDD" id="cd02947">
    <property type="entry name" value="TRX_family"/>
    <property type="match status" value="1"/>
</dbReference>
<dbReference type="Pfam" id="PF00085">
    <property type="entry name" value="Thioredoxin"/>
    <property type="match status" value="1"/>
</dbReference>
<dbReference type="FunFam" id="3.40.30.10:FF:000245">
    <property type="entry name" value="Thioredoxin"/>
    <property type="match status" value="1"/>
</dbReference>
<dbReference type="InterPro" id="IPR017937">
    <property type="entry name" value="Thioredoxin_CS"/>
</dbReference>
<keyword evidence="6" id="KW-1185">Reference proteome</keyword>
<evidence type="ECO:0000313" key="5">
    <source>
        <dbReference type="EMBL" id="KAJ7706035.1"/>
    </source>
</evidence>
<comment type="caution">
    <text evidence="5">The sequence shown here is derived from an EMBL/GenBank/DDBJ whole genome shotgun (WGS) entry which is preliminary data.</text>
</comment>
<dbReference type="Gene3D" id="3.40.30.10">
    <property type="entry name" value="Glutaredoxin"/>
    <property type="match status" value="1"/>
</dbReference>
<evidence type="ECO:0000259" key="4">
    <source>
        <dbReference type="PROSITE" id="PS51352"/>
    </source>
</evidence>
<dbReference type="PRINTS" id="PR00421">
    <property type="entry name" value="THIOREDOXIN"/>
</dbReference>
<dbReference type="InterPro" id="IPR036249">
    <property type="entry name" value="Thioredoxin-like_sf"/>
</dbReference>
<dbReference type="Proteomes" id="UP001221757">
    <property type="component" value="Unassembled WGS sequence"/>
</dbReference>
<feature type="compositionally biased region" description="Low complexity" evidence="3">
    <location>
        <begin position="107"/>
        <end position="120"/>
    </location>
</feature>
<dbReference type="AlphaFoldDB" id="A0AAD7GVC3"/>
<name>A0AAD7GVC3_MYCRO</name>
<dbReference type="PANTHER" id="PTHR46115">
    <property type="entry name" value="THIOREDOXIN-LIKE PROTEIN 1"/>
    <property type="match status" value="1"/>
</dbReference>
<feature type="region of interest" description="Disordered" evidence="3">
    <location>
        <begin position="104"/>
        <end position="124"/>
    </location>
</feature>
<feature type="domain" description="Thioredoxin" evidence="4">
    <location>
        <begin position="1"/>
        <end position="107"/>
    </location>
</feature>
<evidence type="ECO:0000256" key="3">
    <source>
        <dbReference type="SAM" id="MobiDB-lite"/>
    </source>
</evidence>
<accession>A0AAD7GVC3</accession>
<evidence type="ECO:0000256" key="1">
    <source>
        <dbReference type="ARBA" id="ARBA00020570"/>
    </source>
</evidence>
<keyword evidence="2" id="KW-1015">Disulfide bond</keyword>
<gene>
    <name evidence="5" type="ORF">B0H17DRAFT_607621</name>
</gene>
<evidence type="ECO:0000313" key="6">
    <source>
        <dbReference type="Proteomes" id="UP001221757"/>
    </source>
</evidence>
<sequence length="172" mass="18504">MSIVHLNSVAELNGHLSKSKDKVSVIDFHATWCGPCHAIAPTFEALSKQYKNVNFFKCDVDAAKDVASLYRVSAMPTFIFLKGSTKVDQVRGANRVELESTLRRHASGSSASTSAFAGRGQTLGGSQAPVDITKEATATLNKAASGFTNLDSQVRVLLGLVGAYAMFWYLSR</sequence>
<evidence type="ECO:0000256" key="2">
    <source>
        <dbReference type="ARBA" id="ARBA00023157"/>
    </source>
</evidence>
<dbReference type="InterPro" id="IPR013766">
    <property type="entry name" value="Thioredoxin_domain"/>
</dbReference>
<dbReference type="PROSITE" id="PS51352">
    <property type="entry name" value="THIOREDOXIN_2"/>
    <property type="match status" value="1"/>
</dbReference>